<dbReference type="Pfam" id="PF00353">
    <property type="entry name" value="HemolysinCabind"/>
    <property type="match status" value="2"/>
</dbReference>
<keyword evidence="3" id="KW-0964">Secreted</keyword>
<evidence type="ECO:0000313" key="7">
    <source>
        <dbReference type="Proteomes" id="UP000241764"/>
    </source>
</evidence>
<comment type="cofactor">
    <cofactor evidence="1">
        <name>Ca(2+)</name>
        <dbReference type="ChEBI" id="CHEBI:29108"/>
    </cofactor>
</comment>
<dbReference type="InterPro" id="IPR001343">
    <property type="entry name" value="Hemolysn_Ca-bd"/>
</dbReference>
<dbReference type="InterPro" id="IPR018511">
    <property type="entry name" value="Hemolysin-typ_Ca-bd_CS"/>
</dbReference>
<feature type="domain" description="Peptidase M10 serralysin C-terminal" evidence="5">
    <location>
        <begin position="72"/>
        <end position="230"/>
    </location>
</feature>
<name>A0A2P7BAK6_9HYPH</name>
<evidence type="ECO:0000256" key="3">
    <source>
        <dbReference type="ARBA" id="ARBA00022525"/>
    </source>
</evidence>
<dbReference type="InterPro" id="IPR013858">
    <property type="entry name" value="Peptidase_M10B_C"/>
</dbReference>
<evidence type="ECO:0000256" key="1">
    <source>
        <dbReference type="ARBA" id="ARBA00001913"/>
    </source>
</evidence>
<gene>
    <name evidence="6" type="ORF">CU103_14405</name>
</gene>
<dbReference type="InterPro" id="IPR011049">
    <property type="entry name" value="Serralysin-like_metalloprot_C"/>
</dbReference>
<dbReference type="PRINTS" id="PR00313">
    <property type="entry name" value="CABNDNGRPT"/>
</dbReference>
<dbReference type="EMBL" id="PGGM01000006">
    <property type="protein sequence ID" value="PSH63459.1"/>
    <property type="molecule type" value="Genomic_DNA"/>
</dbReference>
<dbReference type="GO" id="GO:0005615">
    <property type="term" value="C:extracellular space"/>
    <property type="evidence" value="ECO:0007669"/>
    <property type="project" value="InterPro"/>
</dbReference>
<comment type="caution">
    <text evidence="6">The sequence shown here is derived from an EMBL/GenBank/DDBJ whole genome shotgun (WGS) entry which is preliminary data.</text>
</comment>
<dbReference type="PROSITE" id="PS00330">
    <property type="entry name" value="HEMOLYSIN_CALCIUM"/>
    <property type="match status" value="2"/>
</dbReference>
<dbReference type="SUPFAM" id="SSF51120">
    <property type="entry name" value="beta-Roll"/>
    <property type="match status" value="2"/>
</dbReference>
<keyword evidence="7" id="KW-1185">Reference proteome</keyword>
<dbReference type="Gene3D" id="2.150.10.10">
    <property type="entry name" value="Serralysin-like metalloprotease, C-terminal"/>
    <property type="match status" value="2"/>
</dbReference>
<sequence length="245" mass="24410">MLAGTALTPLSGGVLELFSAFENAVGSNQNDTITGDNRNNVLAGLNGNDTLNGGNGNDTLVGGAGGDTLNGGGGIDTADYSTSGAGVRVNLTTGFTADGDAAGDTLIAIENLTGSAFNDQLTGDAGANRIQGGGGLNFLVGAAGNDIFVFKSASEASMALIGDFIVGDKIDLSAIDANTNTIGVDDAFTSIGTGFTGAAGSLRYDQDGISLGYLQGDTNGDGLEDFTIEFGLLSDVPTQLTDFIL</sequence>
<accession>A0A2P7BAK6</accession>
<dbReference type="Proteomes" id="UP000241764">
    <property type="component" value="Unassembled WGS sequence"/>
</dbReference>
<comment type="subcellular location">
    <subcellularLocation>
        <location evidence="2">Secreted</location>
    </subcellularLocation>
</comment>
<reference evidence="7" key="1">
    <citation type="submission" date="2017-11" db="EMBL/GenBank/DDBJ databases">
        <authorList>
            <person name="Kuznetsova I."/>
            <person name="Sazanova A."/>
            <person name="Chirak E."/>
            <person name="Safronova V."/>
            <person name="Willems A."/>
        </authorList>
    </citation>
    <scope>NUCLEOTIDE SEQUENCE [LARGE SCALE GENOMIC DNA]</scope>
    <source>
        <strain evidence="7">CCBAU 03422</strain>
    </source>
</reference>
<evidence type="ECO:0000313" key="6">
    <source>
        <dbReference type="EMBL" id="PSH63459.1"/>
    </source>
</evidence>
<dbReference type="AlphaFoldDB" id="A0A2P7BAK6"/>
<keyword evidence="4" id="KW-0677">Repeat</keyword>
<evidence type="ECO:0000256" key="4">
    <source>
        <dbReference type="ARBA" id="ARBA00022737"/>
    </source>
</evidence>
<dbReference type="Pfam" id="PF08548">
    <property type="entry name" value="Peptidase_M10_C"/>
    <property type="match status" value="1"/>
</dbReference>
<protein>
    <recommendedName>
        <fullName evidence="5">Peptidase M10 serralysin C-terminal domain-containing protein</fullName>
    </recommendedName>
</protein>
<dbReference type="GO" id="GO:0005509">
    <property type="term" value="F:calcium ion binding"/>
    <property type="evidence" value="ECO:0007669"/>
    <property type="project" value="InterPro"/>
</dbReference>
<organism evidence="6 7">
    <name type="scientific">Phyllobacterium sophorae</name>
    <dbReference type="NCBI Taxonomy" id="1520277"/>
    <lineage>
        <taxon>Bacteria</taxon>
        <taxon>Pseudomonadati</taxon>
        <taxon>Pseudomonadota</taxon>
        <taxon>Alphaproteobacteria</taxon>
        <taxon>Hyphomicrobiales</taxon>
        <taxon>Phyllobacteriaceae</taxon>
        <taxon>Phyllobacterium</taxon>
    </lineage>
</organism>
<evidence type="ECO:0000256" key="2">
    <source>
        <dbReference type="ARBA" id="ARBA00004613"/>
    </source>
</evidence>
<proteinExistence type="predicted"/>
<evidence type="ECO:0000259" key="5">
    <source>
        <dbReference type="Pfam" id="PF08548"/>
    </source>
</evidence>